<dbReference type="RefSeq" id="WP_381010768.1">
    <property type="nucleotide sequence ID" value="NZ_JBHTJF010000022.1"/>
</dbReference>
<dbReference type="InterPro" id="IPR010273">
    <property type="entry name" value="DUF881"/>
</dbReference>
<keyword evidence="2" id="KW-0175">Coiled coil</keyword>
<accession>A0ABW3GVR8</accession>
<evidence type="ECO:0000256" key="2">
    <source>
        <dbReference type="SAM" id="Coils"/>
    </source>
</evidence>
<sequence length="226" mass="25823">MRQIWFSVVFLVLGFIFAFSYKTLGINNQQDNYQPLAYLREEQYREELLRLQERNKELYEELEEKMREVMDIEHSFMHEEDRHTNLIEEAEQLRLLLGLVPAQGEGVKVTLKDADYDPLTQNPNDYIVHESHVLRVVNELKIAGAEGIAINGQRLTANSSIKCTGPVITVDGKTFPEPFVIEAVGSQEVLQSSLQLRGGVLDSLEQDHIVVSVEEKEIMLPALREG</sequence>
<feature type="coiled-coil region" evidence="2">
    <location>
        <begin position="41"/>
        <end position="75"/>
    </location>
</feature>
<evidence type="ECO:0000256" key="1">
    <source>
        <dbReference type="ARBA" id="ARBA00009108"/>
    </source>
</evidence>
<evidence type="ECO:0000313" key="3">
    <source>
        <dbReference type="EMBL" id="MFD0943250.1"/>
    </source>
</evidence>
<reference evidence="4" key="1">
    <citation type="journal article" date="2019" name="Int. J. Syst. Evol. Microbiol.">
        <title>The Global Catalogue of Microorganisms (GCM) 10K type strain sequencing project: providing services to taxonomists for standard genome sequencing and annotation.</title>
        <authorList>
            <consortium name="The Broad Institute Genomics Platform"/>
            <consortium name="The Broad Institute Genome Sequencing Center for Infectious Disease"/>
            <person name="Wu L."/>
            <person name="Ma J."/>
        </authorList>
    </citation>
    <scope>NUCLEOTIDE SEQUENCE [LARGE SCALE GENOMIC DNA]</scope>
    <source>
        <strain evidence="4">CCUG 63563</strain>
    </source>
</reference>
<proteinExistence type="inferred from homology"/>
<evidence type="ECO:0000313" key="4">
    <source>
        <dbReference type="Proteomes" id="UP001596976"/>
    </source>
</evidence>
<gene>
    <name evidence="3" type="ORF">ACFQ0V_05630</name>
</gene>
<dbReference type="EMBL" id="JBHTJF010000022">
    <property type="protein sequence ID" value="MFD0943250.1"/>
    <property type="molecule type" value="Genomic_DNA"/>
</dbReference>
<dbReference type="Pfam" id="PF05949">
    <property type="entry name" value="DUF881"/>
    <property type="match status" value="1"/>
</dbReference>
<name>A0ABW3GVR8_9BACL</name>
<comment type="similarity">
    <text evidence="1">Belongs to the UPF0749 family.</text>
</comment>
<organism evidence="3 4">
    <name type="scientific">Savagea faecisuis</name>
    <dbReference type="NCBI Taxonomy" id="1274803"/>
    <lineage>
        <taxon>Bacteria</taxon>
        <taxon>Bacillati</taxon>
        <taxon>Bacillota</taxon>
        <taxon>Bacilli</taxon>
        <taxon>Bacillales</taxon>
        <taxon>Caryophanaceae</taxon>
        <taxon>Savagea</taxon>
    </lineage>
</organism>
<protein>
    <submittedName>
        <fullName evidence="3">DUF881 domain-containing protein</fullName>
    </submittedName>
</protein>
<keyword evidence="4" id="KW-1185">Reference proteome</keyword>
<dbReference type="Gene3D" id="3.30.70.1880">
    <property type="entry name" value="Protein of unknown function DUF881"/>
    <property type="match status" value="1"/>
</dbReference>
<dbReference type="PANTHER" id="PTHR37313:SF2">
    <property type="entry name" value="UPF0749 PROTEIN YLXX"/>
    <property type="match status" value="1"/>
</dbReference>
<comment type="caution">
    <text evidence="3">The sequence shown here is derived from an EMBL/GenBank/DDBJ whole genome shotgun (WGS) entry which is preliminary data.</text>
</comment>
<dbReference type="Proteomes" id="UP001596976">
    <property type="component" value="Unassembled WGS sequence"/>
</dbReference>
<dbReference type="PANTHER" id="PTHR37313">
    <property type="entry name" value="UPF0749 PROTEIN RV1825"/>
    <property type="match status" value="1"/>
</dbReference>